<evidence type="ECO:0000256" key="2">
    <source>
        <dbReference type="SAM" id="SignalP"/>
    </source>
</evidence>
<dbReference type="GeneID" id="136809072"/>
<feature type="signal peptide" evidence="2">
    <location>
        <begin position="1"/>
        <end position="20"/>
    </location>
</feature>
<dbReference type="RefSeq" id="XP_066921752.1">
    <property type="nucleotide sequence ID" value="XM_067065651.1"/>
</dbReference>
<feature type="region of interest" description="Disordered" evidence="1">
    <location>
        <begin position="40"/>
        <end position="78"/>
    </location>
</feature>
<evidence type="ECO:0000256" key="1">
    <source>
        <dbReference type="SAM" id="MobiDB-lite"/>
    </source>
</evidence>
<dbReference type="EnsemblMetazoa" id="CLYHEMT012895.2">
    <property type="protein sequence ID" value="CLYHEMP012895.2"/>
    <property type="gene ID" value="CLYHEMG012895"/>
</dbReference>
<feature type="compositionally biased region" description="Basic and acidic residues" evidence="1">
    <location>
        <begin position="40"/>
        <end position="58"/>
    </location>
</feature>
<evidence type="ECO:0000313" key="3">
    <source>
        <dbReference type="EnsemblMetazoa" id="CLYHEMP012895.2"/>
    </source>
</evidence>
<evidence type="ECO:0000313" key="4">
    <source>
        <dbReference type="Proteomes" id="UP000594262"/>
    </source>
</evidence>
<protein>
    <recommendedName>
        <fullName evidence="5">Cnidarian restricted protein</fullName>
    </recommendedName>
</protein>
<feature type="chain" id="PRO_5029566443" description="Cnidarian restricted protein" evidence="2">
    <location>
        <begin position="21"/>
        <end position="177"/>
    </location>
</feature>
<keyword evidence="4" id="KW-1185">Reference proteome</keyword>
<evidence type="ECO:0008006" key="5">
    <source>
        <dbReference type="Google" id="ProtNLM"/>
    </source>
</evidence>
<feature type="compositionally biased region" description="Acidic residues" evidence="1">
    <location>
        <begin position="66"/>
        <end position="78"/>
    </location>
</feature>
<dbReference type="AlphaFoldDB" id="A0A7M5WTI3"/>
<keyword evidence="2" id="KW-0732">Signal</keyword>
<organism evidence="3 4">
    <name type="scientific">Clytia hemisphaerica</name>
    <dbReference type="NCBI Taxonomy" id="252671"/>
    <lineage>
        <taxon>Eukaryota</taxon>
        <taxon>Metazoa</taxon>
        <taxon>Cnidaria</taxon>
        <taxon>Hydrozoa</taxon>
        <taxon>Hydroidolina</taxon>
        <taxon>Leptothecata</taxon>
        <taxon>Obeliida</taxon>
        <taxon>Clytiidae</taxon>
        <taxon>Clytia</taxon>
    </lineage>
</organism>
<dbReference type="Proteomes" id="UP000594262">
    <property type="component" value="Unplaced"/>
</dbReference>
<sequence>MEIFRKTFFLALIVTTLVHCKKTKEDNELKKEIEREVRKQLQDVEKEQEKLSAKDVSEKKHKQKDDDDAEEVLEDDDDEIDEFEDEDEDLVIQHAQRIASLEMKKDPLFLGNVIRRRRDGCKNLFNVPLSSYRRRTFAALPSNCFRCCSSGTKLCRRRDDSSRRRRSCTNGISDSKK</sequence>
<reference evidence="3" key="1">
    <citation type="submission" date="2021-01" db="UniProtKB">
        <authorList>
            <consortium name="EnsemblMetazoa"/>
        </authorList>
    </citation>
    <scope>IDENTIFICATION</scope>
</reference>
<proteinExistence type="predicted"/>
<accession>A0A7M5WTI3</accession>
<name>A0A7M5WTI3_9CNID</name>